<proteinExistence type="predicted"/>
<accession>A0AAV7SEF6</accession>
<reference evidence="1" key="1">
    <citation type="journal article" date="2022" name="bioRxiv">
        <title>Sequencing and chromosome-scale assembly of the giantPleurodeles waltlgenome.</title>
        <authorList>
            <person name="Brown T."/>
            <person name="Elewa A."/>
            <person name="Iarovenko S."/>
            <person name="Subramanian E."/>
            <person name="Araus A.J."/>
            <person name="Petzold A."/>
            <person name="Susuki M."/>
            <person name="Suzuki K.-i.T."/>
            <person name="Hayashi T."/>
            <person name="Toyoda A."/>
            <person name="Oliveira C."/>
            <person name="Osipova E."/>
            <person name="Leigh N.D."/>
            <person name="Simon A."/>
            <person name="Yun M.H."/>
        </authorList>
    </citation>
    <scope>NUCLEOTIDE SEQUENCE</scope>
    <source>
        <strain evidence="1">20211129_DDA</strain>
        <tissue evidence="1">Liver</tissue>
    </source>
</reference>
<organism evidence="1 2">
    <name type="scientific">Pleurodeles waltl</name>
    <name type="common">Iberian ribbed newt</name>
    <dbReference type="NCBI Taxonomy" id="8319"/>
    <lineage>
        <taxon>Eukaryota</taxon>
        <taxon>Metazoa</taxon>
        <taxon>Chordata</taxon>
        <taxon>Craniata</taxon>
        <taxon>Vertebrata</taxon>
        <taxon>Euteleostomi</taxon>
        <taxon>Amphibia</taxon>
        <taxon>Batrachia</taxon>
        <taxon>Caudata</taxon>
        <taxon>Salamandroidea</taxon>
        <taxon>Salamandridae</taxon>
        <taxon>Pleurodelinae</taxon>
        <taxon>Pleurodeles</taxon>
    </lineage>
</organism>
<gene>
    <name evidence="1" type="ORF">NDU88_002092</name>
</gene>
<dbReference type="AlphaFoldDB" id="A0AAV7SEF6"/>
<protein>
    <submittedName>
        <fullName evidence="1">Uncharacterized protein</fullName>
    </submittedName>
</protein>
<dbReference type="Proteomes" id="UP001066276">
    <property type="component" value="Chromosome 4_2"/>
</dbReference>
<dbReference type="EMBL" id="JANPWB010000008">
    <property type="protein sequence ID" value="KAJ1161608.1"/>
    <property type="molecule type" value="Genomic_DNA"/>
</dbReference>
<keyword evidence="2" id="KW-1185">Reference proteome</keyword>
<evidence type="ECO:0000313" key="2">
    <source>
        <dbReference type="Proteomes" id="UP001066276"/>
    </source>
</evidence>
<evidence type="ECO:0000313" key="1">
    <source>
        <dbReference type="EMBL" id="KAJ1161608.1"/>
    </source>
</evidence>
<name>A0AAV7SEF6_PLEWA</name>
<comment type="caution">
    <text evidence="1">The sequence shown here is derived from an EMBL/GenBank/DDBJ whole genome shotgun (WGS) entry which is preliminary data.</text>
</comment>
<sequence length="106" mass="11906">MTGLLKGLLSPNPDTPVVETNLLLRNAEKCWFKYIRRSGRVAQYALQLPLWVLPGVDPTQHRRMAIAWEGAGVTDWGDLFDGSMLTPFNDLLIDFGLPDPFLLILP</sequence>